<comment type="subcellular location">
    <subcellularLocation>
        <location evidence="1">Cell inner membrane</location>
        <topology evidence="1">Single-pass type II membrane protein</topology>
        <orientation evidence="1">Periplasmic side</orientation>
    </subcellularLocation>
</comment>
<evidence type="ECO:0000256" key="6">
    <source>
        <dbReference type="ARBA" id="ARBA00022989"/>
    </source>
</evidence>
<reference evidence="18 19" key="1">
    <citation type="submission" date="2015-02" db="EMBL/GenBank/DDBJ databases">
        <title>Genome Sequence of Jannaschia aquimarina DSM28248, a member of the Roseobacter clade.</title>
        <authorList>
            <person name="Voget S."/>
            <person name="Daniel R."/>
        </authorList>
    </citation>
    <scope>NUCLEOTIDE SEQUENCE [LARGE SCALE GENOMIC DNA]</scope>
    <source>
        <strain evidence="18 19">GSW-M26</strain>
    </source>
</reference>
<dbReference type="Pfam" id="PF13624">
    <property type="entry name" value="SurA_N_3"/>
    <property type="match status" value="1"/>
</dbReference>
<keyword evidence="19" id="KW-1185">Reference proteome</keyword>
<evidence type="ECO:0000256" key="7">
    <source>
        <dbReference type="ARBA" id="ARBA00023136"/>
    </source>
</evidence>
<keyword evidence="7 16" id="KW-0472">Membrane</keyword>
<keyword evidence="6 16" id="KW-1133">Transmembrane helix</keyword>
<dbReference type="STRING" id="935700.jaqu_10810"/>
<dbReference type="Gene3D" id="3.10.50.40">
    <property type="match status" value="1"/>
</dbReference>
<evidence type="ECO:0000256" key="10">
    <source>
        <dbReference type="ARBA" id="ARBA00031484"/>
    </source>
</evidence>
<name>A0A0D1EIC6_9RHOB</name>
<dbReference type="InterPro" id="IPR046357">
    <property type="entry name" value="PPIase_dom_sf"/>
</dbReference>
<evidence type="ECO:0000256" key="15">
    <source>
        <dbReference type="SAM" id="Coils"/>
    </source>
</evidence>
<evidence type="ECO:0000256" key="3">
    <source>
        <dbReference type="ARBA" id="ARBA00022475"/>
    </source>
</evidence>
<gene>
    <name evidence="18" type="primary">ppiD</name>
    <name evidence="18" type="ORF">jaqu_10810</name>
</gene>
<evidence type="ECO:0000256" key="5">
    <source>
        <dbReference type="ARBA" id="ARBA00022692"/>
    </source>
</evidence>
<dbReference type="PROSITE" id="PS50198">
    <property type="entry name" value="PPIC_PPIASE_2"/>
    <property type="match status" value="1"/>
</dbReference>
<dbReference type="Pfam" id="PF13145">
    <property type="entry name" value="Rotamase_2"/>
    <property type="match status" value="1"/>
</dbReference>
<proteinExistence type="inferred from homology"/>
<feature type="coiled-coil region" evidence="15">
    <location>
        <begin position="368"/>
        <end position="395"/>
    </location>
</feature>
<dbReference type="InterPro" id="IPR000297">
    <property type="entry name" value="PPIase_PpiC"/>
</dbReference>
<accession>A0A0D1EIC6</accession>
<dbReference type="PANTHER" id="PTHR47529">
    <property type="entry name" value="PEPTIDYL-PROLYL CIS-TRANS ISOMERASE D"/>
    <property type="match status" value="1"/>
</dbReference>
<comment type="similarity">
    <text evidence="11">Belongs to the PpiD chaperone family.</text>
</comment>
<dbReference type="InterPro" id="IPR027304">
    <property type="entry name" value="Trigger_fact/SurA_dom_sf"/>
</dbReference>
<dbReference type="PATRIC" id="fig|935700.4.peg.1127"/>
<keyword evidence="15" id="KW-0175">Coiled coil</keyword>
<evidence type="ECO:0000256" key="16">
    <source>
        <dbReference type="SAM" id="Phobius"/>
    </source>
</evidence>
<keyword evidence="4" id="KW-0997">Cell inner membrane</keyword>
<keyword evidence="8" id="KW-0143">Chaperone</keyword>
<dbReference type="GO" id="GO:0003755">
    <property type="term" value="F:peptidyl-prolyl cis-trans isomerase activity"/>
    <property type="evidence" value="ECO:0007669"/>
    <property type="project" value="UniProtKB-KW"/>
</dbReference>
<evidence type="ECO:0000256" key="4">
    <source>
        <dbReference type="ARBA" id="ARBA00022519"/>
    </source>
</evidence>
<dbReference type="EMBL" id="JYFE01000020">
    <property type="protein sequence ID" value="KIT17349.1"/>
    <property type="molecule type" value="Genomic_DNA"/>
</dbReference>
<dbReference type="Gene3D" id="1.10.4030.10">
    <property type="entry name" value="Porin chaperone SurA, peptide-binding domain"/>
    <property type="match status" value="1"/>
</dbReference>
<evidence type="ECO:0000256" key="14">
    <source>
        <dbReference type="PROSITE-ProRule" id="PRU00278"/>
    </source>
</evidence>
<evidence type="ECO:0000256" key="11">
    <source>
        <dbReference type="ARBA" id="ARBA00038408"/>
    </source>
</evidence>
<evidence type="ECO:0000256" key="2">
    <source>
        <dbReference type="ARBA" id="ARBA00018370"/>
    </source>
</evidence>
<dbReference type="Proteomes" id="UP000032232">
    <property type="component" value="Unassembled WGS sequence"/>
</dbReference>
<evidence type="ECO:0000259" key="17">
    <source>
        <dbReference type="PROSITE" id="PS50198"/>
    </source>
</evidence>
<organism evidence="18 19">
    <name type="scientific">Jannaschia aquimarina</name>
    <dbReference type="NCBI Taxonomy" id="935700"/>
    <lineage>
        <taxon>Bacteria</taxon>
        <taxon>Pseudomonadati</taxon>
        <taxon>Pseudomonadota</taxon>
        <taxon>Alphaproteobacteria</taxon>
        <taxon>Rhodobacterales</taxon>
        <taxon>Roseobacteraceae</taxon>
        <taxon>Jannaschia</taxon>
    </lineage>
</organism>
<evidence type="ECO:0000313" key="19">
    <source>
        <dbReference type="Proteomes" id="UP000032232"/>
    </source>
</evidence>
<evidence type="ECO:0000256" key="1">
    <source>
        <dbReference type="ARBA" id="ARBA00004382"/>
    </source>
</evidence>
<feature type="domain" description="PpiC" evidence="17">
    <location>
        <begin position="266"/>
        <end position="353"/>
    </location>
</feature>
<dbReference type="OrthoDB" id="9768393at2"/>
<keyword evidence="3" id="KW-1003">Cell membrane</keyword>
<protein>
    <recommendedName>
        <fullName evidence="2">Parvulin-like PPIase</fullName>
    </recommendedName>
    <alternativeName>
        <fullName evidence="9">Peptidyl-prolyl cis-trans isomerase plp</fullName>
    </alternativeName>
    <alternativeName>
        <fullName evidence="12">Periplasmic chaperone PpiD</fullName>
    </alternativeName>
    <alternativeName>
        <fullName evidence="13">Periplasmic folding chaperone</fullName>
    </alternativeName>
    <alternativeName>
        <fullName evidence="10">Rotamase plp</fullName>
    </alternativeName>
</protein>
<dbReference type="GO" id="GO:0005886">
    <property type="term" value="C:plasma membrane"/>
    <property type="evidence" value="ECO:0007669"/>
    <property type="project" value="UniProtKB-SubCell"/>
</dbReference>
<keyword evidence="14 18" id="KW-0413">Isomerase</keyword>
<dbReference type="SUPFAM" id="SSF109998">
    <property type="entry name" value="Triger factor/SurA peptide-binding domain-like"/>
    <property type="match status" value="1"/>
</dbReference>
<feature type="transmembrane region" description="Helical" evidence="16">
    <location>
        <begin position="12"/>
        <end position="35"/>
    </location>
</feature>
<dbReference type="SUPFAM" id="SSF54534">
    <property type="entry name" value="FKBP-like"/>
    <property type="match status" value="1"/>
</dbReference>
<evidence type="ECO:0000256" key="12">
    <source>
        <dbReference type="ARBA" id="ARBA00040743"/>
    </source>
</evidence>
<keyword evidence="5 16" id="KW-0812">Transmembrane</keyword>
<comment type="caution">
    <text evidence="18">The sequence shown here is derived from an EMBL/GenBank/DDBJ whole genome shotgun (WGS) entry which is preliminary data.</text>
</comment>
<evidence type="ECO:0000313" key="18">
    <source>
        <dbReference type="EMBL" id="KIT17349.1"/>
    </source>
</evidence>
<dbReference type="InterPro" id="IPR052029">
    <property type="entry name" value="PpiD_chaperone"/>
</dbReference>
<dbReference type="PANTHER" id="PTHR47529:SF1">
    <property type="entry name" value="PERIPLASMIC CHAPERONE PPID"/>
    <property type="match status" value="1"/>
</dbReference>
<keyword evidence="14" id="KW-0697">Rotamase</keyword>
<evidence type="ECO:0000256" key="9">
    <source>
        <dbReference type="ARBA" id="ARBA00030642"/>
    </source>
</evidence>
<evidence type="ECO:0000256" key="8">
    <source>
        <dbReference type="ARBA" id="ARBA00023186"/>
    </source>
</evidence>
<dbReference type="RefSeq" id="WP_043917908.1">
    <property type="nucleotide sequence ID" value="NZ_FZPF01000007.1"/>
</dbReference>
<evidence type="ECO:0000256" key="13">
    <source>
        <dbReference type="ARBA" id="ARBA00042775"/>
    </source>
</evidence>
<sequence>MAEEGARRKKKGNVVIWAVLGLLILALGGFGIGGFGSSQQSVASVGDRDISASDYGNALQQEQARIGRQFGQSLTVDQMRALGLDQLVMERLLAGAALDNDADQLGVSVGDAEVAQRLRAIPAFQSAAGFDREVYQDVLRRQGTNPRNFEAALRDEAAREILQAAIVGVTEPPEGYATTIANWLEETRDITVAEVTAAQLQAGPAAPTDEDLETYLQDNSRRFETPERRRVTYAWASPDIVAEGIDVDEADARALYEQRIDRYRIPARVLAERLVFADEAAAQAAADAVAAGETDFDTLVMERGLTLDDVDQGEIAEADVDAPVRDALFALEEPGIAGPVETSLGPALFRVNAILDPQETPFEDVQDKLAAEAALDEARREIDAAREAIDDLMAGGATLEEVAADTIMEVGTLELDPSISEGIAGYEAFRTAVSAAEVDDFPELFDLSDGGLAAIRLDGIDEPMLPALADIRAQVEAAWQSDSLQRRLAERAEALAERLREGESFEDLGLSADSVTGIERDGGVANASRDLVDTVFAAEDGAILAEPGDETRAYVIRIDGVTRPDLESPDSAELVEAIEATARRDIGADLLTGYTAAARDAAGFEVNANAIRAIQSQVMGVR</sequence>
<dbReference type="AlphaFoldDB" id="A0A0D1EIC6"/>